<evidence type="ECO:0000259" key="1">
    <source>
        <dbReference type="PROSITE" id="PS50011"/>
    </source>
</evidence>
<feature type="domain" description="Protein kinase" evidence="1">
    <location>
        <begin position="30"/>
        <end position="338"/>
    </location>
</feature>
<accession>A0A1G7B3F9</accession>
<keyword evidence="3" id="KW-1185">Reference proteome</keyword>
<dbReference type="InterPro" id="IPR000719">
    <property type="entry name" value="Prot_kinase_dom"/>
</dbReference>
<dbReference type="EMBL" id="FNAI01000004">
    <property type="protein sequence ID" value="SDE21377.1"/>
    <property type="molecule type" value="Genomic_DNA"/>
</dbReference>
<dbReference type="PROSITE" id="PS50011">
    <property type="entry name" value="PROTEIN_KINASE_DOM"/>
    <property type="match status" value="1"/>
</dbReference>
<proteinExistence type="predicted"/>
<reference evidence="2 3" key="1">
    <citation type="submission" date="2016-10" db="EMBL/GenBank/DDBJ databases">
        <authorList>
            <person name="de Groot N.N."/>
        </authorList>
    </citation>
    <scope>NUCLEOTIDE SEQUENCE [LARGE SCALE GENOMIC DNA]</scope>
    <source>
        <strain evidence="2 3">47C3B</strain>
    </source>
</reference>
<protein>
    <submittedName>
        <fullName evidence="2">Protein kinase domain-containing protein</fullName>
    </submittedName>
</protein>
<dbReference type="GO" id="GO:0005524">
    <property type="term" value="F:ATP binding"/>
    <property type="evidence" value="ECO:0007669"/>
    <property type="project" value="InterPro"/>
</dbReference>
<dbReference type="PANTHER" id="PTHR44167">
    <property type="entry name" value="OVARIAN-SPECIFIC SERINE/THREONINE-PROTEIN KINASE LOK-RELATED"/>
    <property type="match status" value="1"/>
</dbReference>
<gene>
    <name evidence="2" type="ORF">SAMN05216464_104378</name>
</gene>
<dbReference type="Proteomes" id="UP000199072">
    <property type="component" value="Unassembled WGS sequence"/>
</dbReference>
<keyword evidence="2" id="KW-0418">Kinase</keyword>
<dbReference type="SMART" id="SM00220">
    <property type="entry name" value="S_TKc"/>
    <property type="match status" value="1"/>
</dbReference>
<evidence type="ECO:0000313" key="3">
    <source>
        <dbReference type="Proteomes" id="UP000199072"/>
    </source>
</evidence>
<dbReference type="Gene3D" id="1.10.510.10">
    <property type="entry name" value="Transferase(Phosphotransferase) domain 1"/>
    <property type="match status" value="1"/>
</dbReference>
<evidence type="ECO:0000313" key="2">
    <source>
        <dbReference type="EMBL" id="SDE21377.1"/>
    </source>
</evidence>
<dbReference type="PANTHER" id="PTHR44167:SF24">
    <property type="entry name" value="SERINE_THREONINE-PROTEIN KINASE CHK2"/>
    <property type="match status" value="1"/>
</dbReference>
<name>A0A1G7B3F9_9SPHI</name>
<organism evidence="2 3">
    <name type="scientific">Mucilaginibacter pineti</name>
    <dbReference type="NCBI Taxonomy" id="1391627"/>
    <lineage>
        <taxon>Bacteria</taxon>
        <taxon>Pseudomonadati</taxon>
        <taxon>Bacteroidota</taxon>
        <taxon>Sphingobacteriia</taxon>
        <taxon>Sphingobacteriales</taxon>
        <taxon>Sphingobacteriaceae</taxon>
        <taxon>Mucilaginibacter</taxon>
    </lineage>
</organism>
<dbReference type="OrthoDB" id="9813021at2"/>
<keyword evidence="2" id="KW-0808">Transferase</keyword>
<dbReference type="RefSeq" id="WP_091149569.1">
    <property type="nucleotide sequence ID" value="NZ_FNAI01000004.1"/>
</dbReference>
<dbReference type="STRING" id="1391627.SAMN05216464_104378"/>
<dbReference type="InterPro" id="IPR008271">
    <property type="entry name" value="Ser/Thr_kinase_AS"/>
</dbReference>
<dbReference type="AlphaFoldDB" id="A0A1G7B3F9"/>
<dbReference type="SUPFAM" id="SSF56112">
    <property type="entry name" value="Protein kinase-like (PK-like)"/>
    <property type="match status" value="1"/>
</dbReference>
<dbReference type="GO" id="GO:0004674">
    <property type="term" value="F:protein serine/threonine kinase activity"/>
    <property type="evidence" value="ECO:0007669"/>
    <property type="project" value="TreeGrafter"/>
</dbReference>
<dbReference type="PROSITE" id="PS00108">
    <property type="entry name" value="PROTEIN_KINASE_ST"/>
    <property type="match status" value="1"/>
</dbReference>
<dbReference type="InterPro" id="IPR011009">
    <property type="entry name" value="Kinase-like_dom_sf"/>
</dbReference>
<dbReference type="Pfam" id="PF00069">
    <property type="entry name" value="Pkinase"/>
    <property type="match status" value="1"/>
</dbReference>
<sequence length="357" mass="40468">MGIVNTAMIDNAAYALEGKLLKNKWKVKKRIEPKAGGTGGFFSVCYLVSDGDREAFLKAINFKAFFQLFSGRSIIEILSEQTNAFKFEKELLLRCKSKNLTKVSTILDEGEELVAGFTIANVPYLIFELADGDLRSRITFNNDVELAWKLSSLHNVSIGLKQLHGIDIGHQDLKPSNVLLYESGITSKIGDLGRSLCEHIDAPHEGDGNFTGDFSYAPPEFLYRFIEQDWSKKIRATDLYLFGSLVAFYFTGMNMTALIGKNIDRQFRWDKWGGSFDDVKDYLVDAFYKSINEIKAGISNTVLSDEIGKIIEMCCFPYPEKRGHPKSIKQKGNQYDFERITAKLDLLRKKAEMNVWH</sequence>